<keyword evidence="3" id="KW-1185">Reference proteome</keyword>
<feature type="domain" description="DUF6268" evidence="1">
    <location>
        <begin position="64"/>
        <end position="260"/>
    </location>
</feature>
<proteinExistence type="predicted"/>
<dbReference type="InterPro" id="IPR046235">
    <property type="entry name" value="DUF6268"/>
</dbReference>
<accession>A0ABT6REJ6</accession>
<sequence>MMKQFLPAILIIISLKGFTQPYVDPIHVRYTYGFKAQSKAGTPFSHLFIGPDLPIQLKKNIIFVISPIYENWNIDSSSNKSFLPPVSSVALALSAVIPLDTTHWSLTIAAIPRINSENLKPDNAFQMGGIFLAVYKKNNNLKYKFGVYANSEFFGPFIIPLAGIDWHINSRNNLFGILPGRLTFEHKLNNHFYIGSTFRFITNSYKLNNGNYLRIDDNQLGGFIDCYATKHIVFTGEAGYGIMRKLRTGNGHNKNYLTDYNWGDGFFIKLDASYRIRL</sequence>
<organism evidence="2 3">
    <name type="scientific">Pinibacter soli</name>
    <dbReference type="NCBI Taxonomy" id="3044211"/>
    <lineage>
        <taxon>Bacteria</taxon>
        <taxon>Pseudomonadati</taxon>
        <taxon>Bacteroidota</taxon>
        <taxon>Chitinophagia</taxon>
        <taxon>Chitinophagales</taxon>
        <taxon>Chitinophagaceae</taxon>
        <taxon>Pinibacter</taxon>
    </lineage>
</organism>
<evidence type="ECO:0000259" key="1">
    <source>
        <dbReference type="Pfam" id="PF19783"/>
    </source>
</evidence>
<name>A0ABT6REJ6_9BACT</name>
<comment type="caution">
    <text evidence="2">The sequence shown here is derived from an EMBL/GenBank/DDBJ whole genome shotgun (WGS) entry which is preliminary data.</text>
</comment>
<dbReference type="Proteomes" id="UP001226434">
    <property type="component" value="Unassembled WGS sequence"/>
</dbReference>
<dbReference type="RefSeq" id="WP_282334998.1">
    <property type="nucleotide sequence ID" value="NZ_JASBRG010000007.1"/>
</dbReference>
<evidence type="ECO:0000313" key="2">
    <source>
        <dbReference type="EMBL" id="MDI3320896.1"/>
    </source>
</evidence>
<dbReference type="Pfam" id="PF19783">
    <property type="entry name" value="DUF6268"/>
    <property type="match status" value="1"/>
</dbReference>
<protein>
    <submittedName>
        <fullName evidence="2">DUF6268 family outer membrane beta-barrel protein</fullName>
    </submittedName>
</protein>
<dbReference type="EMBL" id="JASBRG010000007">
    <property type="protein sequence ID" value="MDI3320896.1"/>
    <property type="molecule type" value="Genomic_DNA"/>
</dbReference>
<evidence type="ECO:0000313" key="3">
    <source>
        <dbReference type="Proteomes" id="UP001226434"/>
    </source>
</evidence>
<gene>
    <name evidence="2" type="ORF">QJ048_13985</name>
</gene>
<reference evidence="2 3" key="1">
    <citation type="submission" date="2023-05" db="EMBL/GenBank/DDBJ databases">
        <title>Genome sequence of Pinibacter sp. MAH-24.</title>
        <authorList>
            <person name="Huq M.A."/>
        </authorList>
    </citation>
    <scope>NUCLEOTIDE SEQUENCE [LARGE SCALE GENOMIC DNA]</scope>
    <source>
        <strain evidence="2 3">MAH-24</strain>
    </source>
</reference>